<comment type="caution">
    <text evidence="2">The sequence shown here is derived from an EMBL/GenBank/DDBJ whole genome shotgun (WGS) entry which is preliminary data.</text>
</comment>
<evidence type="ECO:0000313" key="3">
    <source>
        <dbReference type="Proteomes" id="UP001287356"/>
    </source>
</evidence>
<dbReference type="AlphaFoldDB" id="A0AAE0N139"/>
<feature type="region of interest" description="Disordered" evidence="1">
    <location>
        <begin position="1"/>
        <end position="28"/>
    </location>
</feature>
<protein>
    <submittedName>
        <fullName evidence="2">Uncharacterized protein</fullName>
    </submittedName>
</protein>
<dbReference type="InterPro" id="IPR022025">
    <property type="entry name" value="Amidoligase_2"/>
</dbReference>
<dbReference type="PANTHER" id="PTHR36847:SF1">
    <property type="entry name" value="AMIDOLIGASE ENZYME"/>
    <property type="match status" value="1"/>
</dbReference>
<reference evidence="2" key="2">
    <citation type="submission" date="2023-06" db="EMBL/GenBank/DDBJ databases">
        <authorList>
            <consortium name="Lawrence Berkeley National Laboratory"/>
            <person name="Haridas S."/>
            <person name="Hensen N."/>
            <person name="Bonometti L."/>
            <person name="Westerberg I."/>
            <person name="Brannstrom I.O."/>
            <person name="Guillou S."/>
            <person name="Cros-Aarteil S."/>
            <person name="Calhoun S."/>
            <person name="Kuo A."/>
            <person name="Mondo S."/>
            <person name="Pangilinan J."/>
            <person name="Riley R."/>
            <person name="Labutti K."/>
            <person name="Andreopoulos B."/>
            <person name="Lipzen A."/>
            <person name="Chen C."/>
            <person name="Yanf M."/>
            <person name="Daum C."/>
            <person name="Ng V."/>
            <person name="Clum A."/>
            <person name="Steindorff A."/>
            <person name="Ohm R."/>
            <person name="Martin F."/>
            <person name="Silar P."/>
            <person name="Natvig D."/>
            <person name="Lalanne C."/>
            <person name="Gautier V."/>
            <person name="Ament-Velasquez S.L."/>
            <person name="Kruys A."/>
            <person name="Hutchinson M.I."/>
            <person name="Powell A.J."/>
            <person name="Barry K."/>
            <person name="Miller A.N."/>
            <person name="Grigoriev I.V."/>
            <person name="Debuchy R."/>
            <person name="Gladieux P."/>
            <person name="Thoren M.H."/>
            <person name="Johannesson H."/>
        </authorList>
    </citation>
    <scope>NUCLEOTIDE SEQUENCE</scope>
    <source>
        <strain evidence="2">CBS 958.72</strain>
    </source>
</reference>
<accession>A0AAE0N139</accession>
<feature type="region of interest" description="Disordered" evidence="1">
    <location>
        <begin position="243"/>
        <end position="263"/>
    </location>
</feature>
<proteinExistence type="predicted"/>
<dbReference type="PANTHER" id="PTHR36847">
    <property type="entry name" value="AMIDOLIGASE ENZYME"/>
    <property type="match status" value="1"/>
</dbReference>
<dbReference type="EMBL" id="JAULSN010000007">
    <property type="protein sequence ID" value="KAK3366822.1"/>
    <property type="molecule type" value="Genomic_DNA"/>
</dbReference>
<keyword evidence="3" id="KW-1185">Reference proteome</keyword>
<organism evidence="2 3">
    <name type="scientific">Lasiosphaeria ovina</name>
    <dbReference type="NCBI Taxonomy" id="92902"/>
    <lineage>
        <taxon>Eukaryota</taxon>
        <taxon>Fungi</taxon>
        <taxon>Dikarya</taxon>
        <taxon>Ascomycota</taxon>
        <taxon>Pezizomycotina</taxon>
        <taxon>Sordariomycetes</taxon>
        <taxon>Sordariomycetidae</taxon>
        <taxon>Sordariales</taxon>
        <taxon>Lasiosphaeriaceae</taxon>
        <taxon>Lasiosphaeria</taxon>
    </lineage>
</organism>
<gene>
    <name evidence="2" type="ORF">B0T24DRAFT_535083</name>
</gene>
<dbReference type="Pfam" id="PF12224">
    <property type="entry name" value="Amidoligase_2"/>
    <property type="match status" value="1"/>
</dbReference>
<evidence type="ECO:0000256" key="1">
    <source>
        <dbReference type="SAM" id="MobiDB-lite"/>
    </source>
</evidence>
<dbReference type="Proteomes" id="UP001287356">
    <property type="component" value="Unassembled WGS sequence"/>
</dbReference>
<sequence length="458" mass="49850">MEVPAAGTDDTSVDKHTEPEAADVDSVEDLSVATEMKFLLRLTLPREPEADRSRTEDERQALLQEQTRESVAATIRATGQAAATVEAIKGDGLEERQVWASHWIVKRANSASPQEAEQAEQAALLSEDNSHYYYCYTWIPVELCSPRMRLRDPSTHERIAQALAALSAEHTLVANYTCEVHVHVGRMDGRPFALPTLQRLATLLWLAEPTLRSIRDPASPNYHNVFTWGAELRRQSRLAQAVLTAGGGGGGGTPSSRRGRRTGDAQVDSILASRPAEASPRDAQALELIWGAATHGELGRLLSGPGKQFRRLGFNFSAFGREDARARTNPRTVEFRIMEGTPRADLVLGWLAVCGAVAEAAALRSDERFRCAASRLLLLPPLADEDGGEDEDGVRPGEGVEPMAAEEEGDRAWGVRSGGGRALAFRELMQDLQVPRATYVAFEDKIAAQWAAAVAGPE</sequence>
<reference evidence="2" key="1">
    <citation type="journal article" date="2023" name="Mol. Phylogenet. Evol.">
        <title>Genome-scale phylogeny and comparative genomics of the fungal order Sordariales.</title>
        <authorList>
            <person name="Hensen N."/>
            <person name="Bonometti L."/>
            <person name="Westerberg I."/>
            <person name="Brannstrom I.O."/>
            <person name="Guillou S."/>
            <person name="Cros-Aarteil S."/>
            <person name="Calhoun S."/>
            <person name="Haridas S."/>
            <person name="Kuo A."/>
            <person name="Mondo S."/>
            <person name="Pangilinan J."/>
            <person name="Riley R."/>
            <person name="LaButti K."/>
            <person name="Andreopoulos B."/>
            <person name="Lipzen A."/>
            <person name="Chen C."/>
            <person name="Yan M."/>
            <person name="Daum C."/>
            <person name="Ng V."/>
            <person name="Clum A."/>
            <person name="Steindorff A."/>
            <person name="Ohm R.A."/>
            <person name="Martin F."/>
            <person name="Silar P."/>
            <person name="Natvig D.O."/>
            <person name="Lalanne C."/>
            <person name="Gautier V."/>
            <person name="Ament-Velasquez S.L."/>
            <person name="Kruys A."/>
            <person name="Hutchinson M.I."/>
            <person name="Powell A.J."/>
            <person name="Barry K."/>
            <person name="Miller A.N."/>
            <person name="Grigoriev I.V."/>
            <person name="Debuchy R."/>
            <person name="Gladieux P."/>
            <person name="Hiltunen Thoren M."/>
            <person name="Johannesson H."/>
        </authorList>
    </citation>
    <scope>NUCLEOTIDE SEQUENCE</scope>
    <source>
        <strain evidence="2">CBS 958.72</strain>
    </source>
</reference>
<evidence type="ECO:0000313" key="2">
    <source>
        <dbReference type="EMBL" id="KAK3366822.1"/>
    </source>
</evidence>
<feature type="region of interest" description="Disordered" evidence="1">
    <location>
        <begin position="382"/>
        <end position="416"/>
    </location>
</feature>
<feature type="compositionally biased region" description="Acidic residues" evidence="1">
    <location>
        <begin position="383"/>
        <end position="392"/>
    </location>
</feature>
<name>A0AAE0N139_9PEZI</name>